<feature type="non-terminal residue" evidence="1">
    <location>
        <position position="52"/>
    </location>
</feature>
<accession>A0ABD0NQS6</accession>
<evidence type="ECO:0000313" key="1">
    <source>
        <dbReference type="EMBL" id="KAL0163296.1"/>
    </source>
</evidence>
<protein>
    <submittedName>
        <fullName evidence="1">Uncharacterized protein</fullName>
    </submittedName>
</protein>
<comment type="caution">
    <text evidence="1">The sequence shown here is derived from an EMBL/GenBank/DDBJ whole genome shotgun (WGS) entry which is preliminary data.</text>
</comment>
<proteinExistence type="predicted"/>
<dbReference type="AlphaFoldDB" id="A0ABD0NQS6"/>
<keyword evidence="2" id="KW-1185">Reference proteome</keyword>
<dbReference type="Proteomes" id="UP001529510">
    <property type="component" value="Unassembled WGS sequence"/>
</dbReference>
<organism evidence="1 2">
    <name type="scientific">Cirrhinus mrigala</name>
    <name type="common">Mrigala</name>
    <dbReference type="NCBI Taxonomy" id="683832"/>
    <lineage>
        <taxon>Eukaryota</taxon>
        <taxon>Metazoa</taxon>
        <taxon>Chordata</taxon>
        <taxon>Craniata</taxon>
        <taxon>Vertebrata</taxon>
        <taxon>Euteleostomi</taxon>
        <taxon>Actinopterygii</taxon>
        <taxon>Neopterygii</taxon>
        <taxon>Teleostei</taxon>
        <taxon>Ostariophysi</taxon>
        <taxon>Cypriniformes</taxon>
        <taxon>Cyprinidae</taxon>
        <taxon>Labeoninae</taxon>
        <taxon>Labeonini</taxon>
        <taxon>Cirrhinus</taxon>
    </lineage>
</organism>
<name>A0ABD0NQS6_CIRMR</name>
<sequence>IAILDNLSIVMHKALGDTLDKALGGTSGDTFITVMHETLGDALSATFIIVTE</sequence>
<reference evidence="1 2" key="1">
    <citation type="submission" date="2024-05" db="EMBL/GenBank/DDBJ databases">
        <title>Genome sequencing and assembly of Indian major carp, Cirrhinus mrigala (Hamilton, 1822).</title>
        <authorList>
            <person name="Mohindra V."/>
            <person name="Chowdhury L.M."/>
            <person name="Lal K."/>
            <person name="Jena J.K."/>
        </authorList>
    </citation>
    <scope>NUCLEOTIDE SEQUENCE [LARGE SCALE GENOMIC DNA]</scope>
    <source>
        <strain evidence="1">CM1030</strain>
        <tissue evidence="1">Blood</tissue>
    </source>
</reference>
<gene>
    <name evidence="1" type="ORF">M9458_042692</name>
</gene>
<evidence type="ECO:0000313" key="2">
    <source>
        <dbReference type="Proteomes" id="UP001529510"/>
    </source>
</evidence>
<feature type="non-terminal residue" evidence="1">
    <location>
        <position position="1"/>
    </location>
</feature>
<dbReference type="EMBL" id="JAMKFB020000021">
    <property type="protein sequence ID" value="KAL0163296.1"/>
    <property type="molecule type" value="Genomic_DNA"/>
</dbReference>